<dbReference type="PANTHER" id="PTHR42973">
    <property type="entry name" value="BINDING OXIDOREDUCTASE, PUTATIVE (AFU_ORTHOLOGUE AFUA_1G17690)-RELATED"/>
    <property type="match status" value="1"/>
</dbReference>
<evidence type="ECO:0000256" key="1">
    <source>
        <dbReference type="ARBA" id="ARBA00005466"/>
    </source>
</evidence>
<reference evidence="7" key="1">
    <citation type="journal article" date="2020" name="Stud. Mycol.">
        <title>101 Dothideomycetes genomes: a test case for predicting lifestyles and emergence of pathogens.</title>
        <authorList>
            <person name="Haridas S."/>
            <person name="Albert R."/>
            <person name="Binder M."/>
            <person name="Bloem J."/>
            <person name="Labutti K."/>
            <person name="Salamov A."/>
            <person name="Andreopoulos B."/>
            <person name="Baker S."/>
            <person name="Barry K."/>
            <person name="Bills G."/>
            <person name="Bluhm B."/>
            <person name="Cannon C."/>
            <person name="Castanera R."/>
            <person name="Culley D."/>
            <person name="Daum C."/>
            <person name="Ezra D."/>
            <person name="Gonzalez J."/>
            <person name="Henrissat B."/>
            <person name="Kuo A."/>
            <person name="Liang C."/>
            <person name="Lipzen A."/>
            <person name="Lutzoni F."/>
            <person name="Magnuson J."/>
            <person name="Mondo S."/>
            <person name="Nolan M."/>
            <person name="Ohm R."/>
            <person name="Pangilinan J."/>
            <person name="Park H.-J."/>
            <person name="Ramirez L."/>
            <person name="Alfaro M."/>
            <person name="Sun H."/>
            <person name="Tritt A."/>
            <person name="Yoshinaga Y."/>
            <person name="Zwiers L.-H."/>
            <person name="Turgeon B."/>
            <person name="Goodwin S."/>
            <person name="Spatafora J."/>
            <person name="Crous P."/>
            <person name="Grigoriev I."/>
        </authorList>
    </citation>
    <scope>NUCLEOTIDE SEQUENCE</scope>
    <source>
        <strain evidence="7">HMLAC05119</strain>
    </source>
</reference>
<comment type="similarity">
    <text evidence="1">Belongs to the oxygen-dependent FAD-linked oxidoreductase family.</text>
</comment>
<dbReference type="SUPFAM" id="SSF56176">
    <property type="entry name" value="FAD-binding/transporter-associated domain-like"/>
    <property type="match status" value="1"/>
</dbReference>
<feature type="signal peptide" evidence="5">
    <location>
        <begin position="1"/>
        <end position="18"/>
    </location>
</feature>
<sequence>MRTAAFATLLAAGGLSQGFEPTDFNITAALLENGVDASVFPKLSSLEERSFSNGCRATCNSLRLIFGDDQVDTQQEPAYKAFINNLWSAQQQEIAPRCVFKPRDARAVSTSILLSRLTQCPFAAKSGGHSAVPGGSNIMGGVTINFEGMTKISVSRDKKTVSFQPGHTWYDIYTALEKYNVTVVGGRVASVGVGGLTLGGGISYFSSMYGLACDNVLSYELVTASGRILTVSEKSRADLYWALRGGGNNFGLVTQFTVAAFPREPTMWGGMRTYMATEFPALIKAYYNLGINAKQDGKAHQILSFGYGGPQLGQVAQVELEYADPMANASILGEYNAIQGALADQTAIRSLTELTALLDSSATGNGLRQSFWTWTVKLDESLATAAKDIFFEELPAIVDAEGILPAISLQVITEPILELMAQRGGNALGLSAQDGPLMSLLIACRWIQSADDGRINKFSDKVKNRVLAAAAAKGKASPYLYMNYASPWQDAVAGYGAANKAKLKSISKKYDPRGVFQKLQPGYFKLDGAPRGRLV</sequence>
<evidence type="ECO:0000256" key="2">
    <source>
        <dbReference type="ARBA" id="ARBA00022630"/>
    </source>
</evidence>
<keyword evidence="2" id="KW-0285">Flavoprotein</keyword>
<keyword evidence="8" id="KW-1185">Reference proteome</keyword>
<evidence type="ECO:0000313" key="8">
    <source>
        <dbReference type="Proteomes" id="UP000800096"/>
    </source>
</evidence>
<gene>
    <name evidence="7" type="ORF">BDU57DRAFT_519588</name>
</gene>
<dbReference type="GO" id="GO:0016491">
    <property type="term" value="F:oxidoreductase activity"/>
    <property type="evidence" value="ECO:0007669"/>
    <property type="project" value="UniProtKB-KW"/>
</dbReference>
<dbReference type="Gene3D" id="3.30.465.10">
    <property type="match status" value="1"/>
</dbReference>
<dbReference type="InterPro" id="IPR006094">
    <property type="entry name" value="Oxid_FAD_bind_N"/>
</dbReference>
<evidence type="ECO:0000256" key="4">
    <source>
        <dbReference type="ARBA" id="ARBA00023002"/>
    </source>
</evidence>
<dbReference type="PROSITE" id="PS51387">
    <property type="entry name" value="FAD_PCMH"/>
    <property type="match status" value="1"/>
</dbReference>
<evidence type="ECO:0000256" key="3">
    <source>
        <dbReference type="ARBA" id="ARBA00022827"/>
    </source>
</evidence>
<dbReference type="Proteomes" id="UP000800096">
    <property type="component" value="Unassembled WGS sequence"/>
</dbReference>
<dbReference type="InterPro" id="IPR016169">
    <property type="entry name" value="FAD-bd_PCMH_sub2"/>
</dbReference>
<dbReference type="InterPro" id="IPR050416">
    <property type="entry name" value="FAD-linked_Oxidoreductase"/>
</dbReference>
<accession>A0A6A5QI72</accession>
<keyword evidence="3" id="KW-0274">FAD</keyword>
<evidence type="ECO:0000256" key="5">
    <source>
        <dbReference type="SAM" id="SignalP"/>
    </source>
</evidence>
<keyword evidence="4" id="KW-0560">Oxidoreductase</keyword>
<evidence type="ECO:0000313" key="7">
    <source>
        <dbReference type="EMBL" id="KAF1914540.1"/>
    </source>
</evidence>
<dbReference type="AlphaFoldDB" id="A0A6A5QI72"/>
<feature type="domain" description="FAD-binding PCMH-type" evidence="6">
    <location>
        <begin position="92"/>
        <end position="263"/>
    </location>
</feature>
<organism evidence="7 8">
    <name type="scientific">Ampelomyces quisqualis</name>
    <name type="common">Powdery mildew agent</name>
    <dbReference type="NCBI Taxonomy" id="50730"/>
    <lineage>
        <taxon>Eukaryota</taxon>
        <taxon>Fungi</taxon>
        <taxon>Dikarya</taxon>
        <taxon>Ascomycota</taxon>
        <taxon>Pezizomycotina</taxon>
        <taxon>Dothideomycetes</taxon>
        <taxon>Pleosporomycetidae</taxon>
        <taxon>Pleosporales</taxon>
        <taxon>Pleosporineae</taxon>
        <taxon>Phaeosphaeriaceae</taxon>
        <taxon>Ampelomyces</taxon>
    </lineage>
</organism>
<name>A0A6A5QI72_AMPQU</name>
<dbReference type="OrthoDB" id="2151789at2759"/>
<dbReference type="InterPro" id="IPR016166">
    <property type="entry name" value="FAD-bd_PCMH"/>
</dbReference>
<feature type="chain" id="PRO_5025494840" description="FAD-binding PCMH-type domain-containing protein" evidence="5">
    <location>
        <begin position="19"/>
        <end position="535"/>
    </location>
</feature>
<protein>
    <recommendedName>
        <fullName evidence="6">FAD-binding PCMH-type domain-containing protein</fullName>
    </recommendedName>
</protein>
<dbReference type="InterPro" id="IPR036318">
    <property type="entry name" value="FAD-bd_PCMH-like_sf"/>
</dbReference>
<dbReference type="EMBL" id="ML979137">
    <property type="protein sequence ID" value="KAF1914540.1"/>
    <property type="molecule type" value="Genomic_DNA"/>
</dbReference>
<dbReference type="Pfam" id="PF01565">
    <property type="entry name" value="FAD_binding_4"/>
    <property type="match status" value="1"/>
</dbReference>
<evidence type="ECO:0000259" key="6">
    <source>
        <dbReference type="PROSITE" id="PS51387"/>
    </source>
</evidence>
<dbReference type="PANTHER" id="PTHR42973:SF34">
    <property type="entry name" value="FAD BINDING DOMAIN PROTEIN (AFU_ORTHOLOGUE AFUA_3G02770)"/>
    <property type="match status" value="1"/>
</dbReference>
<proteinExistence type="inferred from homology"/>
<dbReference type="GO" id="GO:0071949">
    <property type="term" value="F:FAD binding"/>
    <property type="evidence" value="ECO:0007669"/>
    <property type="project" value="InterPro"/>
</dbReference>
<keyword evidence="5" id="KW-0732">Signal</keyword>